<name>A0A8B8AM24_CRAVI</name>
<dbReference type="GeneID" id="111102593"/>
<evidence type="ECO:0000313" key="3">
    <source>
        <dbReference type="Proteomes" id="UP000694844"/>
    </source>
</evidence>
<keyword evidence="3" id="KW-1185">Reference proteome</keyword>
<dbReference type="PANTHER" id="PTHR15335">
    <property type="entry name" value="PROTEIN TFG"/>
    <property type="match status" value="1"/>
</dbReference>
<dbReference type="InterPro" id="IPR053793">
    <property type="entry name" value="PB1-like"/>
</dbReference>
<feature type="compositionally biased region" description="Basic and acidic residues" evidence="1">
    <location>
        <begin position="134"/>
        <end position="156"/>
    </location>
</feature>
<dbReference type="GO" id="GO:0042802">
    <property type="term" value="F:identical protein binding"/>
    <property type="evidence" value="ECO:0007669"/>
    <property type="project" value="InterPro"/>
</dbReference>
<feature type="compositionally biased region" description="Low complexity" evidence="1">
    <location>
        <begin position="239"/>
        <end position="302"/>
    </location>
</feature>
<feature type="compositionally biased region" description="Low complexity" evidence="1">
    <location>
        <begin position="343"/>
        <end position="366"/>
    </location>
</feature>
<feature type="compositionally biased region" description="Gly residues" evidence="1">
    <location>
        <begin position="331"/>
        <end position="342"/>
    </location>
</feature>
<dbReference type="PANTHER" id="PTHR15335:SF7">
    <property type="entry name" value="PROTEIN TFG"/>
    <property type="match status" value="1"/>
</dbReference>
<dbReference type="GO" id="GO:0070971">
    <property type="term" value="C:endoplasmic reticulum exit site"/>
    <property type="evidence" value="ECO:0007669"/>
    <property type="project" value="TreeGrafter"/>
</dbReference>
<dbReference type="KEGG" id="cvn:111102593"/>
<gene>
    <name evidence="4" type="primary">LOC111102593</name>
</gene>
<feature type="compositionally biased region" description="Polar residues" evidence="1">
    <location>
        <begin position="203"/>
        <end position="225"/>
    </location>
</feature>
<dbReference type="InterPro" id="IPR000270">
    <property type="entry name" value="PB1_dom"/>
</dbReference>
<dbReference type="SMART" id="SM00666">
    <property type="entry name" value="PB1"/>
    <property type="match status" value="1"/>
</dbReference>
<feature type="compositionally biased region" description="Polar residues" evidence="1">
    <location>
        <begin position="440"/>
        <end position="454"/>
    </location>
</feature>
<dbReference type="PROSITE" id="PS51745">
    <property type="entry name" value="PB1"/>
    <property type="match status" value="1"/>
</dbReference>
<feature type="domain" description="PB1" evidence="2">
    <location>
        <begin position="6"/>
        <end position="87"/>
    </location>
</feature>
<sequence>MDLTGKLIIKVQLGDDIRRIPIHNEDITYDELVLMMQRVFRGKLNNDDDILIKYKDEDQDLVTIFDDSDLSFAIQCSRILKITLFVNGQSQSVSGHSSPQLTTVRKELRQIRDRVTQLLDQLEVGMNEISSTVDSKRAPTNKDEPMVVTEGGRRIDVASSSQLRDNSHSKEFDPLSSQKSVEENAASKVMSSFGMSGPERSGTPDSISSIGSATNQKSSIQSSPAPATPVSHPSAFVSPQPVQSQPQRPTPQQQHPGQPNFSQQPMGYQGQQPNYPQQAQGFPGATQQQQPQPPQAGQQQRPFPSPATSQPDRQPSPMTHGMTPGQPSQGGAPGQMGQGQGMPPGQQQQGMPQQSMPQGPPQISQGVPPGQPMYNSQQNAGHYGYGQYGGQGMPQPGQGQAPAGQGQMPPASSAAAWNQQQQGMYQGGYAGQPPQPVATPPSSAGPTPGNQSNPYARGGGGGPGGFGGYPKPAQPYPGYK</sequence>
<feature type="region of interest" description="Disordered" evidence="1">
    <location>
        <begin position="130"/>
        <end position="480"/>
    </location>
</feature>
<dbReference type="InterPro" id="IPR033512">
    <property type="entry name" value="TFG"/>
</dbReference>
<feature type="compositionally biased region" description="Gly residues" evidence="1">
    <location>
        <begin position="383"/>
        <end position="392"/>
    </location>
</feature>
<dbReference type="SUPFAM" id="SSF54277">
    <property type="entry name" value="CAD &amp; PB1 domains"/>
    <property type="match status" value="1"/>
</dbReference>
<feature type="compositionally biased region" description="Gly residues" evidence="1">
    <location>
        <begin position="457"/>
        <end position="468"/>
    </location>
</feature>
<protein>
    <submittedName>
        <fullName evidence="4">Protein TFG-like</fullName>
    </submittedName>
</protein>
<organism evidence="3 4">
    <name type="scientific">Crassostrea virginica</name>
    <name type="common">Eastern oyster</name>
    <dbReference type="NCBI Taxonomy" id="6565"/>
    <lineage>
        <taxon>Eukaryota</taxon>
        <taxon>Metazoa</taxon>
        <taxon>Spiralia</taxon>
        <taxon>Lophotrochozoa</taxon>
        <taxon>Mollusca</taxon>
        <taxon>Bivalvia</taxon>
        <taxon>Autobranchia</taxon>
        <taxon>Pteriomorphia</taxon>
        <taxon>Ostreida</taxon>
        <taxon>Ostreoidea</taxon>
        <taxon>Ostreidae</taxon>
        <taxon>Crassostrea</taxon>
    </lineage>
</organism>
<feature type="compositionally biased region" description="Low complexity" evidence="1">
    <location>
        <begin position="393"/>
        <end position="424"/>
    </location>
</feature>
<dbReference type="Proteomes" id="UP000694844">
    <property type="component" value="Chromosome 7"/>
</dbReference>
<dbReference type="Pfam" id="PF00564">
    <property type="entry name" value="PB1"/>
    <property type="match status" value="1"/>
</dbReference>
<proteinExistence type="predicted"/>
<feature type="compositionally biased region" description="Polar residues" evidence="1">
    <location>
        <begin position="306"/>
        <end position="317"/>
    </location>
</feature>
<evidence type="ECO:0000313" key="4">
    <source>
        <dbReference type="RefSeq" id="XP_022291114.1"/>
    </source>
</evidence>
<dbReference type="InterPro" id="IPR034857">
    <property type="entry name" value="PB1_TFG"/>
</dbReference>
<dbReference type="CDD" id="cd06401">
    <property type="entry name" value="PB1_TFG"/>
    <property type="match status" value="1"/>
</dbReference>
<reference evidence="4" key="1">
    <citation type="submission" date="2025-08" db="UniProtKB">
        <authorList>
            <consortium name="RefSeq"/>
        </authorList>
    </citation>
    <scope>IDENTIFICATION</scope>
    <source>
        <tissue evidence="4">Whole sample</tissue>
    </source>
</reference>
<dbReference type="AlphaFoldDB" id="A0A8B8AM24"/>
<dbReference type="GO" id="GO:0048208">
    <property type="term" value="P:COPII vesicle coating"/>
    <property type="evidence" value="ECO:0007669"/>
    <property type="project" value="InterPro"/>
</dbReference>
<evidence type="ECO:0000259" key="2">
    <source>
        <dbReference type="PROSITE" id="PS51745"/>
    </source>
</evidence>
<accession>A0A8B8AM24</accession>
<dbReference type="OrthoDB" id="1594986at2759"/>
<evidence type="ECO:0000256" key="1">
    <source>
        <dbReference type="SAM" id="MobiDB-lite"/>
    </source>
</evidence>
<dbReference type="RefSeq" id="XP_022291114.1">
    <property type="nucleotide sequence ID" value="XM_022435406.1"/>
</dbReference>
<dbReference type="Gene3D" id="3.10.20.90">
    <property type="entry name" value="Phosphatidylinositol 3-kinase Catalytic Subunit, Chain A, domain 1"/>
    <property type="match status" value="1"/>
</dbReference>